<dbReference type="EMBL" id="JARKIB010000072">
    <property type="protein sequence ID" value="KAJ7748613.1"/>
    <property type="molecule type" value="Genomic_DNA"/>
</dbReference>
<name>A0AAD7N715_9AGAR</name>
<keyword evidence="3" id="KW-1185">Reference proteome</keyword>
<comment type="caution">
    <text evidence="2">The sequence shown here is derived from an EMBL/GenBank/DDBJ whole genome shotgun (WGS) entry which is preliminary data.</text>
</comment>
<accession>A0AAD7N715</accession>
<keyword evidence="1" id="KW-0812">Transmembrane</keyword>
<dbReference type="Proteomes" id="UP001215598">
    <property type="component" value="Unassembled WGS sequence"/>
</dbReference>
<feature type="transmembrane region" description="Helical" evidence="1">
    <location>
        <begin position="6"/>
        <end position="25"/>
    </location>
</feature>
<keyword evidence="1" id="KW-0472">Membrane</keyword>
<evidence type="ECO:0000256" key="1">
    <source>
        <dbReference type="SAM" id="Phobius"/>
    </source>
</evidence>
<gene>
    <name evidence="2" type="ORF">B0H16DRAFT_901479</name>
</gene>
<keyword evidence="1" id="KW-1133">Transmembrane helix</keyword>
<sequence>MQLSLYFGVLICIIAFCALYANNVWQGQNFPWLSQKLFEENGTQYTQLAILDENFRLDRQ</sequence>
<reference evidence="2" key="1">
    <citation type="submission" date="2023-03" db="EMBL/GenBank/DDBJ databases">
        <title>Massive genome expansion in bonnet fungi (Mycena s.s.) driven by repeated elements and novel gene families across ecological guilds.</title>
        <authorList>
            <consortium name="Lawrence Berkeley National Laboratory"/>
            <person name="Harder C.B."/>
            <person name="Miyauchi S."/>
            <person name="Viragh M."/>
            <person name="Kuo A."/>
            <person name="Thoen E."/>
            <person name="Andreopoulos B."/>
            <person name="Lu D."/>
            <person name="Skrede I."/>
            <person name="Drula E."/>
            <person name="Henrissat B."/>
            <person name="Morin E."/>
            <person name="Kohler A."/>
            <person name="Barry K."/>
            <person name="LaButti K."/>
            <person name="Morin E."/>
            <person name="Salamov A."/>
            <person name="Lipzen A."/>
            <person name="Mereny Z."/>
            <person name="Hegedus B."/>
            <person name="Baldrian P."/>
            <person name="Stursova M."/>
            <person name="Weitz H."/>
            <person name="Taylor A."/>
            <person name="Grigoriev I.V."/>
            <person name="Nagy L.G."/>
            <person name="Martin F."/>
            <person name="Kauserud H."/>
        </authorList>
    </citation>
    <scope>NUCLEOTIDE SEQUENCE</scope>
    <source>
        <strain evidence="2">CBHHK182m</strain>
    </source>
</reference>
<proteinExistence type="predicted"/>
<organism evidence="2 3">
    <name type="scientific">Mycena metata</name>
    <dbReference type="NCBI Taxonomy" id="1033252"/>
    <lineage>
        <taxon>Eukaryota</taxon>
        <taxon>Fungi</taxon>
        <taxon>Dikarya</taxon>
        <taxon>Basidiomycota</taxon>
        <taxon>Agaricomycotina</taxon>
        <taxon>Agaricomycetes</taxon>
        <taxon>Agaricomycetidae</taxon>
        <taxon>Agaricales</taxon>
        <taxon>Marasmiineae</taxon>
        <taxon>Mycenaceae</taxon>
        <taxon>Mycena</taxon>
    </lineage>
</organism>
<dbReference type="AlphaFoldDB" id="A0AAD7N715"/>
<evidence type="ECO:0000313" key="2">
    <source>
        <dbReference type="EMBL" id="KAJ7748613.1"/>
    </source>
</evidence>
<protein>
    <submittedName>
        <fullName evidence="2">Uncharacterized protein</fullName>
    </submittedName>
</protein>
<evidence type="ECO:0000313" key="3">
    <source>
        <dbReference type="Proteomes" id="UP001215598"/>
    </source>
</evidence>